<evidence type="ECO:0000256" key="12">
    <source>
        <dbReference type="ARBA" id="ARBA00023242"/>
    </source>
</evidence>
<dbReference type="Pfam" id="PF04153">
    <property type="entry name" value="NOT2_3_5_C"/>
    <property type="match status" value="1"/>
</dbReference>
<evidence type="ECO:0000256" key="3">
    <source>
        <dbReference type="ARBA" id="ARBA00007682"/>
    </source>
</evidence>
<feature type="compositionally biased region" description="Polar residues" evidence="16">
    <location>
        <begin position="272"/>
        <end position="283"/>
    </location>
</feature>
<feature type="domain" description="NOT2/NOT3/NOT5 C-terminal" evidence="17">
    <location>
        <begin position="367"/>
        <end position="491"/>
    </location>
</feature>
<evidence type="ECO:0000256" key="6">
    <source>
        <dbReference type="ARBA" id="ARBA00022491"/>
    </source>
</evidence>
<dbReference type="InterPro" id="IPR007282">
    <property type="entry name" value="NOT2/3/5_C"/>
</dbReference>
<dbReference type="GO" id="GO:0005829">
    <property type="term" value="C:cytosol"/>
    <property type="evidence" value="ECO:0007669"/>
    <property type="project" value="UniProtKB-ARBA"/>
</dbReference>
<reference evidence="18" key="1">
    <citation type="submission" date="2025-08" db="UniProtKB">
        <authorList>
            <consortium name="Ensembl"/>
        </authorList>
    </citation>
    <scope>IDENTIFICATION</scope>
</reference>
<dbReference type="GO" id="GO:0006355">
    <property type="term" value="P:regulation of DNA-templated transcription"/>
    <property type="evidence" value="ECO:0007669"/>
    <property type="project" value="InterPro"/>
</dbReference>
<evidence type="ECO:0000256" key="7">
    <source>
        <dbReference type="ARBA" id="ARBA00022553"/>
    </source>
</evidence>
<evidence type="ECO:0000256" key="15">
    <source>
        <dbReference type="ARBA" id="ARBA00083550"/>
    </source>
</evidence>
<keyword evidence="8" id="KW-0810">Translation regulation</keyword>
<evidence type="ECO:0000313" key="18">
    <source>
        <dbReference type="Ensembl" id="ENSEBUP00000006611.1"/>
    </source>
</evidence>
<comment type="subunit">
    <text evidence="13">Component of the CCR4-NOT complex; distinct complexes seem to exist that differ in the participation of probably mutually exclusive catalytic subunits. In the complex interacts directly with CNOT3. Interacts with NCOR1, NCOR2. HDAC3 and GPS2.</text>
</comment>
<keyword evidence="7" id="KW-0597">Phosphoprotein</keyword>
<evidence type="ECO:0000256" key="9">
    <source>
        <dbReference type="ARBA" id="ARBA00023015"/>
    </source>
</evidence>
<dbReference type="PANTHER" id="PTHR23326">
    <property type="entry name" value="CCR4 NOT-RELATED"/>
    <property type="match status" value="1"/>
</dbReference>
<feature type="region of interest" description="Disordered" evidence="16">
    <location>
        <begin position="93"/>
        <end position="115"/>
    </location>
</feature>
<dbReference type="Proteomes" id="UP000694388">
    <property type="component" value="Unplaced"/>
</dbReference>
<evidence type="ECO:0000256" key="11">
    <source>
        <dbReference type="ARBA" id="ARBA00023163"/>
    </source>
</evidence>
<evidence type="ECO:0000313" key="19">
    <source>
        <dbReference type="Proteomes" id="UP000694388"/>
    </source>
</evidence>
<feature type="region of interest" description="Disordered" evidence="16">
    <location>
        <begin position="213"/>
        <end position="234"/>
    </location>
</feature>
<dbReference type="GO" id="GO:0006417">
    <property type="term" value="P:regulation of translation"/>
    <property type="evidence" value="ECO:0007669"/>
    <property type="project" value="UniProtKB-KW"/>
</dbReference>
<keyword evidence="19" id="KW-1185">Reference proteome</keyword>
<comment type="subcellular location">
    <subcellularLocation>
        <location evidence="2">Cytoplasm</location>
    </subcellularLocation>
    <subcellularLocation>
        <location evidence="1">Nucleus</location>
    </subcellularLocation>
</comment>
<keyword evidence="9" id="KW-0805">Transcription regulation</keyword>
<evidence type="ECO:0000256" key="10">
    <source>
        <dbReference type="ARBA" id="ARBA00023158"/>
    </source>
</evidence>
<dbReference type="Gene3D" id="2.30.30.1020">
    <property type="entry name" value="CCR4-NOT complex subunit 2/3/5, C-terminal domain"/>
    <property type="match status" value="1"/>
</dbReference>
<evidence type="ECO:0000256" key="13">
    <source>
        <dbReference type="ARBA" id="ARBA00064045"/>
    </source>
</evidence>
<dbReference type="GeneTree" id="ENSGT00390000001285"/>
<keyword evidence="11" id="KW-0804">Transcription</keyword>
<feature type="region of interest" description="Disordered" evidence="16">
    <location>
        <begin position="247"/>
        <end position="296"/>
    </location>
</feature>
<comment type="similarity">
    <text evidence="3">Belongs to the CNOT2/3/5 family.</text>
</comment>
<dbReference type="Ensembl" id="ENSEBUT00000007070.1">
    <property type="protein sequence ID" value="ENSEBUP00000006611.1"/>
    <property type="gene ID" value="ENSEBUG00000004355.1"/>
</dbReference>
<evidence type="ECO:0000256" key="5">
    <source>
        <dbReference type="ARBA" id="ARBA00022490"/>
    </source>
</evidence>
<evidence type="ECO:0000256" key="4">
    <source>
        <dbReference type="ARBA" id="ARBA00022473"/>
    </source>
</evidence>
<keyword evidence="6" id="KW-0678">Repressor</keyword>
<dbReference type="InterPro" id="IPR038635">
    <property type="entry name" value="CCR4-NOT_su2/3/5_C_sf"/>
</dbReference>
<evidence type="ECO:0000256" key="1">
    <source>
        <dbReference type="ARBA" id="ARBA00004123"/>
    </source>
</evidence>
<dbReference type="GO" id="GO:0005634">
    <property type="term" value="C:nucleus"/>
    <property type="evidence" value="ECO:0007669"/>
    <property type="project" value="UniProtKB-SubCell"/>
</dbReference>
<evidence type="ECO:0000259" key="17">
    <source>
        <dbReference type="Pfam" id="PF04153"/>
    </source>
</evidence>
<protein>
    <recommendedName>
        <fullName evidence="14">CCR4-NOT transcription complex subunit 2</fullName>
    </recommendedName>
    <alternativeName>
        <fullName evidence="15">CCR4-associated factor 2</fullName>
    </alternativeName>
</protein>
<accession>A0A8C4NH63</accession>
<evidence type="ECO:0000256" key="2">
    <source>
        <dbReference type="ARBA" id="ARBA00004496"/>
    </source>
</evidence>
<dbReference type="AlphaFoldDB" id="A0A8C4NH63"/>
<keyword evidence="10" id="KW-0943">RNA-mediated gene silencing</keyword>
<dbReference type="GO" id="GO:0030015">
    <property type="term" value="C:CCR4-NOT core complex"/>
    <property type="evidence" value="ECO:0007669"/>
    <property type="project" value="InterPro"/>
</dbReference>
<reference evidence="18" key="2">
    <citation type="submission" date="2025-09" db="UniProtKB">
        <authorList>
            <consortium name="Ensembl"/>
        </authorList>
    </citation>
    <scope>IDENTIFICATION</scope>
</reference>
<sequence>MLRIKAGNVGRMFSLSKKRFGDEGEGDFEPNLYFNQSSVFHRPDKEMLGSPSPSGQLSQFGASLYGPQTPLSLQLRGMGAAPLARGLNPGHVTPTSAVTPLPLHTATSPSRGILTMNPRINPSATIGMPGRGAAVGSTGLTSPSRGSPNLLPLQKAGPPAPTRNSYLGGMAGFGLSRNQSYGLSNVINNTYSSPGGDSVPGLDLSDFPALADRNRRESNGNSAPPPNPMAGRTPYVGMVTKVNTEQPQDFSIHNEDFPALPGAKEGSEENKLSNQSSNTTSNEGPKFPGDKAPVSSNANLQKKGIQILADGRVTNIPAGMVTDQFGMIGLLTFIRAAETEPSLVHLALGSDLTTLGLNLNSPENLYPKFASPWAESPCRPQDIDFHVPSEYLTNIHIRDKLAPIKLPRYGEDLLFYMYYTNGGDMLQLAAAAELYNRDWRYHKEERVWITRAPGMEPQVKTNAYERGTYYYFDCHNWRKVAKEFHLEYDKLEERPYLPNPLNYNPAQQAY</sequence>
<name>A0A8C4NH63_EPTBU</name>
<organism evidence="18 19">
    <name type="scientific">Eptatretus burgeri</name>
    <name type="common">Inshore hagfish</name>
    <dbReference type="NCBI Taxonomy" id="7764"/>
    <lineage>
        <taxon>Eukaryota</taxon>
        <taxon>Metazoa</taxon>
        <taxon>Chordata</taxon>
        <taxon>Craniata</taxon>
        <taxon>Vertebrata</taxon>
        <taxon>Cyclostomata</taxon>
        <taxon>Myxini</taxon>
        <taxon>Myxiniformes</taxon>
        <taxon>Myxinidae</taxon>
        <taxon>Eptatretinae</taxon>
        <taxon>Eptatretus</taxon>
    </lineage>
</organism>
<dbReference type="InterPro" id="IPR040168">
    <property type="entry name" value="Not2/3/5"/>
</dbReference>
<evidence type="ECO:0000256" key="16">
    <source>
        <dbReference type="SAM" id="MobiDB-lite"/>
    </source>
</evidence>
<evidence type="ECO:0000256" key="8">
    <source>
        <dbReference type="ARBA" id="ARBA00022845"/>
    </source>
</evidence>
<dbReference type="FunFam" id="2.30.30.1020:FF:000001">
    <property type="entry name" value="Putative CCR4-NOT transcription complex subunit 2"/>
    <property type="match status" value="1"/>
</dbReference>
<keyword evidence="5" id="KW-0963">Cytoplasm</keyword>
<dbReference type="GO" id="GO:0031047">
    <property type="term" value="P:regulatory ncRNA-mediated gene silencing"/>
    <property type="evidence" value="ECO:0007669"/>
    <property type="project" value="UniProtKB-KW"/>
</dbReference>
<keyword evidence="12" id="KW-0539">Nucleus</keyword>
<keyword evidence="4" id="KW-0217">Developmental protein</keyword>
<evidence type="ECO:0000256" key="14">
    <source>
        <dbReference type="ARBA" id="ARBA00071434"/>
    </source>
</evidence>
<proteinExistence type="inferred from homology"/>
<dbReference type="GO" id="GO:2000036">
    <property type="term" value="P:regulation of stem cell population maintenance"/>
    <property type="evidence" value="ECO:0007669"/>
    <property type="project" value="UniProtKB-ARBA"/>
</dbReference>